<protein>
    <submittedName>
        <fullName evidence="2">CefF protein</fullName>
    </submittedName>
</protein>
<reference evidence="2" key="1">
    <citation type="submission" date="2021-02" db="EMBL/GenBank/DDBJ databases">
        <authorList>
            <person name="Dougan E. K."/>
            <person name="Rhodes N."/>
            <person name="Thang M."/>
            <person name="Chan C."/>
        </authorList>
    </citation>
    <scope>NUCLEOTIDE SEQUENCE</scope>
</reference>
<dbReference type="Pfam" id="PF03171">
    <property type="entry name" value="2OG-FeII_Oxy"/>
    <property type="match status" value="1"/>
</dbReference>
<gene>
    <name evidence="2" type="primary">cefF</name>
    <name evidence="2" type="ORF">SPIL2461_LOCUS10637</name>
</gene>
<sequence length="131" mass="14860">MAPHQDIDLLTLDYHIPACNGFESLEAEINDEWVKVPSVRDHLTVNFGLILAALTSNRVKATRHRVVAPPKAHQKGSMRMALPYFMMPSNDAKILIPEDSDLCKYLEESELKEGATVRQLVPRILAHFKRK</sequence>
<dbReference type="InterPro" id="IPR044861">
    <property type="entry name" value="IPNS-like_FE2OG_OXY"/>
</dbReference>
<dbReference type="OrthoDB" id="288590at2759"/>
<dbReference type="SUPFAM" id="SSF51197">
    <property type="entry name" value="Clavaminate synthase-like"/>
    <property type="match status" value="1"/>
</dbReference>
<proteinExistence type="predicted"/>
<accession>A0A812RDE4</accession>
<feature type="domain" description="Isopenicillin N synthase-like Fe(2+) 2OG dioxygenase" evidence="1">
    <location>
        <begin position="1"/>
        <end position="88"/>
    </location>
</feature>
<dbReference type="InterPro" id="IPR027443">
    <property type="entry name" value="IPNS-like_sf"/>
</dbReference>
<name>A0A812RDE4_SYMPI</name>
<organism evidence="2 3">
    <name type="scientific">Symbiodinium pilosum</name>
    <name type="common">Dinoflagellate</name>
    <dbReference type="NCBI Taxonomy" id="2952"/>
    <lineage>
        <taxon>Eukaryota</taxon>
        <taxon>Sar</taxon>
        <taxon>Alveolata</taxon>
        <taxon>Dinophyceae</taxon>
        <taxon>Suessiales</taxon>
        <taxon>Symbiodiniaceae</taxon>
        <taxon>Symbiodinium</taxon>
    </lineage>
</organism>
<evidence type="ECO:0000313" key="2">
    <source>
        <dbReference type="EMBL" id="CAE7435753.1"/>
    </source>
</evidence>
<dbReference type="Proteomes" id="UP000649617">
    <property type="component" value="Unassembled WGS sequence"/>
</dbReference>
<feature type="non-terminal residue" evidence="2">
    <location>
        <position position="1"/>
    </location>
</feature>
<comment type="caution">
    <text evidence="2">The sequence shown here is derived from an EMBL/GenBank/DDBJ whole genome shotgun (WGS) entry which is preliminary data.</text>
</comment>
<dbReference type="EMBL" id="CAJNIZ010020069">
    <property type="protein sequence ID" value="CAE7435753.1"/>
    <property type="molecule type" value="Genomic_DNA"/>
</dbReference>
<dbReference type="Gene3D" id="2.60.120.330">
    <property type="entry name" value="B-lactam Antibiotic, Isopenicillin N Synthase, Chain"/>
    <property type="match status" value="1"/>
</dbReference>
<evidence type="ECO:0000313" key="3">
    <source>
        <dbReference type="Proteomes" id="UP000649617"/>
    </source>
</evidence>
<dbReference type="AlphaFoldDB" id="A0A812RDE4"/>
<evidence type="ECO:0000259" key="1">
    <source>
        <dbReference type="Pfam" id="PF03171"/>
    </source>
</evidence>
<keyword evidence="3" id="KW-1185">Reference proteome</keyword>